<evidence type="ECO:0000256" key="7">
    <source>
        <dbReference type="ARBA" id="ARBA00022989"/>
    </source>
</evidence>
<evidence type="ECO:0000256" key="10">
    <source>
        <dbReference type="SAM" id="MobiDB-lite"/>
    </source>
</evidence>
<dbReference type="PANTHER" id="PTHR10811">
    <property type="entry name" value="FRINGE-RELATED"/>
    <property type="match status" value="1"/>
</dbReference>
<keyword evidence="5" id="KW-0812">Transmembrane</keyword>
<evidence type="ECO:0000256" key="6">
    <source>
        <dbReference type="ARBA" id="ARBA00022968"/>
    </source>
</evidence>
<protein>
    <submittedName>
        <fullName evidence="12">Beta-1,3-N-acetylglucosaminyltransferase lunatic fringe</fullName>
    </submittedName>
</protein>
<feature type="domain" description="Fringe-like glycosyltransferase" evidence="11">
    <location>
        <begin position="43"/>
        <end position="310"/>
    </location>
</feature>
<comment type="subcellular location">
    <subcellularLocation>
        <location evidence="9">Endomembrane system</location>
        <topology evidence="9">Single-pass membrane protein</topology>
    </subcellularLocation>
    <subcellularLocation>
        <location evidence="1">Membrane</location>
        <topology evidence="1">Single-pass type II membrane protein</topology>
    </subcellularLocation>
</comment>
<feature type="region of interest" description="Disordered" evidence="10">
    <location>
        <begin position="1"/>
        <end position="37"/>
    </location>
</feature>
<comment type="similarity">
    <text evidence="2">Belongs to the glycosyltransferase 31 family.</text>
</comment>
<feature type="non-terminal residue" evidence="12">
    <location>
        <position position="326"/>
    </location>
</feature>
<evidence type="ECO:0000256" key="5">
    <source>
        <dbReference type="ARBA" id="ARBA00022692"/>
    </source>
</evidence>
<name>A0AA35X5X2_GEOBA</name>
<dbReference type="AlphaFoldDB" id="A0AA35X5X2"/>
<dbReference type="InterPro" id="IPR003378">
    <property type="entry name" value="Fringe-like_glycosylTrfase"/>
</dbReference>
<keyword evidence="13" id="KW-1185">Reference proteome</keyword>
<evidence type="ECO:0000313" key="13">
    <source>
        <dbReference type="Proteomes" id="UP001174909"/>
    </source>
</evidence>
<evidence type="ECO:0000259" key="11">
    <source>
        <dbReference type="Pfam" id="PF02434"/>
    </source>
</evidence>
<dbReference type="Proteomes" id="UP001174909">
    <property type="component" value="Unassembled WGS sequence"/>
</dbReference>
<evidence type="ECO:0000313" key="12">
    <source>
        <dbReference type="EMBL" id="CAI8040781.1"/>
    </source>
</evidence>
<dbReference type="GO" id="GO:0012505">
    <property type="term" value="C:endomembrane system"/>
    <property type="evidence" value="ECO:0007669"/>
    <property type="project" value="UniProtKB-SubCell"/>
</dbReference>
<evidence type="ECO:0000256" key="9">
    <source>
        <dbReference type="ARBA" id="ARBA00037847"/>
    </source>
</evidence>
<evidence type="ECO:0000256" key="2">
    <source>
        <dbReference type="ARBA" id="ARBA00008661"/>
    </source>
</evidence>
<dbReference type="Gene3D" id="3.90.550.50">
    <property type="match status" value="1"/>
</dbReference>
<keyword evidence="7" id="KW-1133">Transmembrane helix</keyword>
<feature type="compositionally biased region" description="Low complexity" evidence="10">
    <location>
        <begin position="1"/>
        <end position="10"/>
    </location>
</feature>
<organism evidence="12 13">
    <name type="scientific">Geodia barretti</name>
    <name type="common">Barrett's horny sponge</name>
    <dbReference type="NCBI Taxonomy" id="519541"/>
    <lineage>
        <taxon>Eukaryota</taxon>
        <taxon>Metazoa</taxon>
        <taxon>Porifera</taxon>
        <taxon>Demospongiae</taxon>
        <taxon>Heteroscleromorpha</taxon>
        <taxon>Tetractinellida</taxon>
        <taxon>Astrophorina</taxon>
        <taxon>Geodiidae</taxon>
        <taxon>Geodia</taxon>
    </lineage>
</organism>
<sequence length="326" mass="36864">VPQNTAATRSRAGRTGGRGETREKGGGALPSVHGRKPQRLSVVDSSDVHVSVKTAAKYHDDRLSLLLLTWFQTLQPQQVHIVTDDGAMDYWTSTAEEFGFKVATADGCSVGHCRECLCCKSGVEYEQFYRERDRRSHFKWFCHVDDDVYVNIHQLVILLHKYDPLTEKVYLGRWSLARTSKLQMRRNIPNLKSNEFAFGTGALYCISSCLMTELEPYFRGSQRFVSMCKLLQYTDDMTVGATIESILGYNFTDVDLIFSELHAISHIPASKLPSLISISYGKNTLPGGGEIKRHVSIPQPQFTLDEDPTRFLSFHCLLYSSTSWCR</sequence>
<comment type="caution">
    <text evidence="12">The sequence shown here is derived from an EMBL/GenBank/DDBJ whole genome shotgun (WGS) entry which is preliminary data.</text>
</comment>
<dbReference type="Pfam" id="PF02434">
    <property type="entry name" value="Fringe"/>
    <property type="match status" value="1"/>
</dbReference>
<dbReference type="EMBL" id="CASHTH010003133">
    <property type="protein sequence ID" value="CAI8040781.1"/>
    <property type="molecule type" value="Genomic_DNA"/>
</dbReference>
<evidence type="ECO:0000256" key="1">
    <source>
        <dbReference type="ARBA" id="ARBA00004606"/>
    </source>
</evidence>
<evidence type="ECO:0000256" key="3">
    <source>
        <dbReference type="ARBA" id="ARBA00022676"/>
    </source>
</evidence>
<gene>
    <name evidence="12" type="ORF">GBAR_LOCUS22680</name>
</gene>
<evidence type="ECO:0000256" key="4">
    <source>
        <dbReference type="ARBA" id="ARBA00022679"/>
    </source>
</evidence>
<keyword evidence="8" id="KW-0472">Membrane</keyword>
<proteinExistence type="inferred from homology"/>
<reference evidence="12" key="1">
    <citation type="submission" date="2023-03" db="EMBL/GenBank/DDBJ databases">
        <authorList>
            <person name="Steffen K."/>
            <person name="Cardenas P."/>
        </authorList>
    </citation>
    <scope>NUCLEOTIDE SEQUENCE</scope>
</reference>
<dbReference type="GO" id="GO:0016020">
    <property type="term" value="C:membrane"/>
    <property type="evidence" value="ECO:0007669"/>
    <property type="project" value="UniProtKB-SubCell"/>
</dbReference>
<keyword evidence="3" id="KW-0328">Glycosyltransferase</keyword>
<keyword evidence="6" id="KW-0735">Signal-anchor</keyword>
<accession>A0AA35X5X2</accession>
<evidence type="ECO:0000256" key="8">
    <source>
        <dbReference type="ARBA" id="ARBA00023136"/>
    </source>
</evidence>
<dbReference type="GO" id="GO:0016757">
    <property type="term" value="F:glycosyltransferase activity"/>
    <property type="evidence" value="ECO:0007669"/>
    <property type="project" value="UniProtKB-KW"/>
</dbReference>
<keyword evidence="4" id="KW-0808">Transferase</keyword>